<evidence type="ECO:0000313" key="4">
    <source>
        <dbReference type="Proteomes" id="UP000593591"/>
    </source>
</evidence>
<name>A0A7M1XLL0_9SPIR</name>
<feature type="compositionally biased region" description="Basic and acidic residues" evidence="1">
    <location>
        <begin position="97"/>
        <end position="110"/>
    </location>
</feature>
<dbReference type="AlphaFoldDB" id="A0A7M1XLL0"/>
<reference evidence="3 4" key="1">
    <citation type="submission" date="2018-08" db="EMBL/GenBank/DDBJ databases">
        <title>The first complete genome of Treponema rectale (CHPAT), a commensal spirochete of the bovine rectum.</title>
        <authorList>
            <person name="Staton G.J."/>
            <person name="Clegg S.R."/>
            <person name="Carter S.D."/>
            <person name="Radford A.D."/>
            <person name="Darby A."/>
            <person name="Hall N."/>
            <person name="Birtles R.J."/>
            <person name="Evans N.J."/>
        </authorList>
    </citation>
    <scope>NUCLEOTIDE SEQUENCE [LARGE SCALE GENOMIC DNA]</scope>
    <source>
        <strain evidence="3 4">CHPA</strain>
    </source>
</reference>
<keyword evidence="2" id="KW-0472">Membrane</keyword>
<feature type="transmembrane region" description="Helical" evidence="2">
    <location>
        <begin position="66"/>
        <end position="85"/>
    </location>
</feature>
<proteinExistence type="predicted"/>
<keyword evidence="2" id="KW-1133">Transmembrane helix</keyword>
<accession>A0A7M1XLL0</accession>
<feature type="transmembrane region" description="Helical" evidence="2">
    <location>
        <begin position="6"/>
        <end position="23"/>
    </location>
</feature>
<evidence type="ECO:0000256" key="2">
    <source>
        <dbReference type="SAM" id="Phobius"/>
    </source>
</evidence>
<dbReference type="KEGG" id="trc:DYE49_00560"/>
<protein>
    <submittedName>
        <fullName evidence="3">Uncharacterized protein</fullName>
    </submittedName>
</protein>
<evidence type="ECO:0000313" key="3">
    <source>
        <dbReference type="EMBL" id="QOS39022.1"/>
    </source>
</evidence>
<feature type="region of interest" description="Disordered" evidence="1">
    <location>
        <begin position="90"/>
        <end position="110"/>
    </location>
</feature>
<dbReference type="Proteomes" id="UP000593591">
    <property type="component" value="Chromosome"/>
</dbReference>
<gene>
    <name evidence="3" type="ORF">DYE49_00560</name>
</gene>
<organism evidence="3 4">
    <name type="scientific">Treponema rectale</name>
    <dbReference type="NCBI Taxonomy" id="744512"/>
    <lineage>
        <taxon>Bacteria</taxon>
        <taxon>Pseudomonadati</taxon>
        <taxon>Spirochaetota</taxon>
        <taxon>Spirochaetia</taxon>
        <taxon>Spirochaetales</taxon>
        <taxon>Treponemataceae</taxon>
        <taxon>Treponema</taxon>
    </lineage>
</organism>
<evidence type="ECO:0000256" key="1">
    <source>
        <dbReference type="SAM" id="MobiDB-lite"/>
    </source>
</evidence>
<dbReference type="EMBL" id="CP031517">
    <property type="protein sequence ID" value="QOS39022.1"/>
    <property type="molecule type" value="Genomic_DNA"/>
</dbReference>
<feature type="transmembrane region" description="Helical" evidence="2">
    <location>
        <begin position="35"/>
        <end position="54"/>
    </location>
</feature>
<sequence length="110" mass="12406">MSNFTVIASILTLVAISFLSIFLPCRLIQNKVKHYISIAICSISFILMITFIIIDHIPGQTSINNPGFLIFFLTSFLTYVIYLIITNSKKGTSKNKTSKEESEKIDIKNL</sequence>
<keyword evidence="2" id="KW-0812">Transmembrane</keyword>